<dbReference type="SUPFAM" id="SSF52047">
    <property type="entry name" value="RNI-like"/>
    <property type="match status" value="1"/>
</dbReference>
<reference evidence="1" key="1">
    <citation type="submission" date="2020-06" db="EMBL/GenBank/DDBJ databases">
        <authorList>
            <consortium name="Plant Systems Biology data submission"/>
        </authorList>
    </citation>
    <scope>NUCLEOTIDE SEQUENCE</scope>
    <source>
        <strain evidence="1">D6</strain>
    </source>
</reference>
<evidence type="ECO:0000313" key="2">
    <source>
        <dbReference type="Proteomes" id="UP001153069"/>
    </source>
</evidence>
<accession>A0A9N8H935</accession>
<organism evidence="1 2">
    <name type="scientific">Seminavis robusta</name>
    <dbReference type="NCBI Taxonomy" id="568900"/>
    <lineage>
        <taxon>Eukaryota</taxon>
        <taxon>Sar</taxon>
        <taxon>Stramenopiles</taxon>
        <taxon>Ochrophyta</taxon>
        <taxon>Bacillariophyta</taxon>
        <taxon>Bacillariophyceae</taxon>
        <taxon>Bacillariophycidae</taxon>
        <taxon>Naviculales</taxon>
        <taxon>Naviculaceae</taxon>
        <taxon>Seminavis</taxon>
    </lineage>
</organism>
<gene>
    <name evidence="1" type="ORF">SEMRO_191_G082130.1</name>
</gene>
<sequence>MGTFNRAKKVLQKLRKKTQVSPSTEIPTLFVTLNDKTKDVDRNACSLSFQSLSRDVVVTIKKEIEILYDRTGYAVEQPAKNQKYEQSMSSFFEKLGQLPNLTSVTVIGGTKGVEGSLNLRHLTALFMAAAGNLESFTLSNLDVIAEHEAELEEFAGAIRRLVSLRRFTLPKCRLAVEVDAMYQAAPRSYWTSTFESCASLPYLELLEINACKVKLNPETRLGICSPKLLVRLLDCEALDYRFLTSIKRLEISLARRNQDCTLKLMRFLMEYLKKTRDLEELDLTLQAPVHPDCVNVLCEALAVNKSLKRLVLLAPLDNSLPNGFNDSGTWEHLNKHNHTLEAFDIIPEGQLSPVVLEQKEFWLLKNRFFRPYRAILEATTAEMWVGVLSNPDLQGNLSALFYVLSNVQAKLIQSS</sequence>
<evidence type="ECO:0000313" key="1">
    <source>
        <dbReference type="EMBL" id="CAB9504267.1"/>
    </source>
</evidence>
<name>A0A9N8H935_9STRA</name>
<dbReference type="Gene3D" id="3.80.10.10">
    <property type="entry name" value="Ribonuclease Inhibitor"/>
    <property type="match status" value="1"/>
</dbReference>
<dbReference type="Proteomes" id="UP001153069">
    <property type="component" value="Unassembled WGS sequence"/>
</dbReference>
<comment type="caution">
    <text evidence="1">The sequence shown here is derived from an EMBL/GenBank/DDBJ whole genome shotgun (WGS) entry which is preliminary data.</text>
</comment>
<keyword evidence="2" id="KW-1185">Reference proteome</keyword>
<dbReference type="AlphaFoldDB" id="A0A9N8H935"/>
<dbReference type="InterPro" id="IPR032675">
    <property type="entry name" value="LRR_dom_sf"/>
</dbReference>
<proteinExistence type="predicted"/>
<dbReference type="EMBL" id="CAICTM010000190">
    <property type="protein sequence ID" value="CAB9504267.1"/>
    <property type="molecule type" value="Genomic_DNA"/>
</dbReference>
<protein>
    <submittedName>
        <fullName evidence="1">Uncharacterized protein</fullName>
    </submittedName>
</protein>